<dbReference type="VEuPathDB" id="FungiDB:CPAG_06657"/>
<dbReference type="Proteomes" id="UP000054567">
    <property type="component" value="Unassembled WGS sequence"/>
</dbReference>
<dbReference type="EMBL" id="DS268112">
    <property type="protein sequence ID" value="KMM70345.1"/>
    <property type="molecule type" value="Genomic_DNA"/>
</dbReference>
<sequence>MAAFSSFGNLGYSQSGSWIWSPWFGVCRWVRGCAEAKKPTPVAPSSLRVHSLVVETQSTLFHPSSRFPGLNSSLAGVLARCRPSRPTSHVVPGRQTPWRRKRGLDRGRSCHSRQ</sequence>
<accession>A0A0J6FLP7</accession>
<evidence type="ECO:0000256" key="1">
    <source>
        <dbReference type="SAM" id="MobiDB-lite"/>
    </source>
</evidence>
<proteinExistence type="predicted"/>
<reference evidence="2 3" key="1">
    <citation type="submission" date="2007-06" db="EMBL/GenBank/DDBJ databases">
        <title>The Genome Sequence of Coccidioides posadasii RMSCC_3488.</title>
        <authorList>
            <consortium name="Coccidioides Genome Resources Consortium"/>
            <consortium name="The Broad Institute Genome Sequencing Platform"/>
            <person name="Henn M.R."/>
            <person name="Sykes S."/>
            <person name="Young S."/>
            <person name="Jaffe D."/>
            <person name="Berlin A."/>
            <person name="Alvarez P."/>
            <person name="Butler J."/>
            <person name="Gnerre S."/>
            <person name="Grabherr M."/>
            <person name="Mauceli E."/>
            <person name="Brockman W."/>
            <person name="Kodira C."/>
            <person name="Alvarado L."/>
            <person name="Zeng Q."/>
            <person name="Crawford M."/>
            <person name="Antoine C."/>
            <person name="Devon K."/>
            <person name="Galgiani J."/>
            <person name="Orsborn K."/>
            <person name="Lewis M.L."/>
            <person name="Nusbaum C."/>
            <person name="Galagan J."/>
            <person name="Birren B."/>
        </authorList>
    </citation>
    <scope>NUCLEOTIDE SEQUENCE [LARGE SCALE GENOMIC DNA]</scope>
    <source>
        <strain evidence="2 3">RMSCC 3488</strain>
    </source>
</reference>
<organism evidence="2 3">
    <name type="scientific">Coccidioides posadasii RMSCC 3488</name>
    <dbReference type="NCBI Taxonomy" id="454284"/>
    <lineage>
        <taxon>Eukaryota</taxon>
        <taxon>Fungi</taxon>
        <taxon>Dikarya</taxon>
        <taxon>Ascomycota</taxon>
        <taxon>Pezizomycotina</taxon>
        <taxon>Eurotiomycetes</taxon>
        <taxon>Eurotiomycetidae</taxon>
        <taxon>Onygenales</taxon>
        <taxon>Onygenaceae</taxon>
        <taxon>Coccidioides</taxon>
    </lineage>
</organism>
<protein>
    <submittedName>
        <fullName evidence="2">Uncharacterized protein</fullName>
    </submittedName>
</protein>
<evidence type="ECO:0000313" key="3">
    <source>
        <dbReference type="Proteomes" id="UP000054567"/>
    </source>
</evidence>
<dbReference type="AlphaFoldDB" id="A0A0J6FLP7"/>
<feature type="region of interest" description="Disordered" evidence="1">
    <location>
        <begin position="85"/>
        <end position="114"/>
    </location>
</feature>
<name>A0A0J6FLP7_COCPO</name>
<reference evidence="3" key="2">
    <citation type="journal article" date="2009" name="Genome Res.">
        <title>Comparative genomic analyses of the human fungal pathogens Coccidioides and their relatives.</title>
        <authorList>
            <person name="Sharpton T.J."/>
            <person name="Stajich J.E."/>
            <person name="Rounsley S.D."/>
            <person name="Gardner M.J."/>
            <person name="Wortman J.R."/>
            <person name="Jordar V.S."/>
            <person name="Maiti R."/>
            <person name="Kodira C.D."/>
            <person name="Neafsey D.E."/>
            <person name="Zeng Q."/>
            <person name="Hung C.-Y."/>
            <person name="McMahan C."/>
            <person name="Muszewska A."/>
            <person name="Grynberg M."/>
            <person name="Mandel M.A."/>
            <person name="Kellner E.M."/>
            <person name="Barker B.M."/>
            <person name="Galgiani J.N."/>
            <person name="Orbach M.J."/>
            <person name="Kirkland T.N."/>
            <person name="Cole G.T."/>
            <person name="Henn M.R."/>
            <person name="Birren B.W."/>
            <person name="Taylor J.W."/>
        </authorList>
    </citation>
    <scope>NUCLEOTIDE SEQUENCE [LARGE SCALE GENOMIC DNA]</scope>
    <source>
        <strain evidence="3">RMSCC 3488</strain>
    </source>
</reference>
<reference evidence="3" key="3">
    <citation type="journal article" date="2010" name="Genome Res.">
        <title>Population genomic sequencing of Coccidioides fungi reveals recent hybridization and transposon control.</title>
        <authorList>
            <person name="Neafsey D.E."/>
            <person name="Barker B.M."/>
            <person name="Sharpton T.J."/>
            <person name="Stajich J.E."/>
            <person name="Park D.J."/>
            <person name="Whiston E."/>
            <person name="Hung C.-Y."/>
            <person name="McMahan C."/>
            <person name="White J."/>
            <person name="Sykes S."/>
            <person name="Heiman D."/>
            <person name="Young S."/>
            <person name="Zeng Q."/>
            <person name="Abouelleil A."/>
            <person name="Aftuck L."/>
            <person name="Bessette D."/>
            <person name="Brown A."/>
            <person name="FitzGerald M."/>
            <person name="Lui A."/>
            <person name="Macdonald J.P."/>
            <person name="Priest M."/>
            <person name="Orbach M.J."/>
            <person name="Galgiani J.N."/>
            <person name="Kirkland T.N."/>
            <person name="Cole G.T."/>
            <person name="Birren B.W."/>
            <person name="Henn M.R."/>
            <person name="Taylor J.W."/>
            <person name="Rounsley S.D."/>
        </authorList>
    </citation>
    <scope>NUCLEOTIDE SEQUENCE [LARGE SCALE GENOMIC DNA]</scope>
    <source>
        <strain evidence="3">RMSCC 3488</strain>
    </source>
</reference>
<feature type="compositionally biased region" description="Basic residues" evidence="1">
    <location>
        <begin position="97"/>
        <end position="114"/>
    </location>
</feature>
<evidence type="ECO:0000313" key="2">
    <source>
        <dbReference type="EMBL" id="KMM70345.1"/>
    </source>
</evidence>
<gene>
    <name evidence="2" type="ORF">CPAG_06657</name>
</gene>